<dbReference type="OMA" id="FANTQYS"/>
<comment type="caution">
    <text evidence="3">Lacks conserved residue(s) required for the propagation of feature annotation.</text>
</comment>
<feature type="domain" description="CUB" evidence="4">
    <location>
        <begin position="24"/>
        <end position="141"/>
    </location>
</feature>
<dbReference type="PROSITE" id="PS01180">
    <property type="entry name" value="CUB"/>
    <property type="match status" value="2"/>
</dbReference>
<feature type="domain" description="CUB" evidence="4">
    <location>
        <begin position="541"/>
        <end position="654"/>
    </location>
</feature>
<dbReference type="Pfam" id="PF00431">
    <property type="entry name" value="CUB"/>
    <property type="match status" value="3"/>
</dbReference>
<reference evidence="7" key="1">
    <citation type="submission" date="2017-02" db="UniProtKB">
        <authorList>
            <consortium name="WormBaseParasite"/>
        </authorList>
    </citation>
    <scope>IDENTIFICATION</scope>
</reference>
<dbReference type="AlphaFoldDB" id="A0A0N5CUC3"/>
<gene>
    <name evidence="5" type="ORF">TCLT_LOCUS3843</name>
</gene>
<dbReference type="CDD" id="cd00041">
    <property type="entry name" value="CUB"/>
    <property type="match status" value="3"/>
</dbReference>
<dbReference type="PANTHER" id="PTHR24251">
    <property type="entry name" value="OVOCHYMASE-RELATED"/>
    <property type="match status" value="1"/>
</dbReference>
<dbReference type="SUPFAM" id="SSF49854">
    <property type="entry name" value="Spermadhesin, CUB domain"/>
    <property type="match status" value="3"/>
</dbReference>
<dbReference type="SMART" id="SM00042">
    <property type="entry name" value="CUB"/>
    <property type="match status" value="3"/>
</dbReference>
<evidence type="ECO:0000256" key="3">
    <source>
        <dbReference type="PROSITE-ProRule" id="PRU00059"/>
    </source>
</evidence>
<dbReference type="EMBL" id="UYYF01004268">
    <property type="protein sequence ID" value="VDN00864.1"/>
    <property type="molecule type" value="Genomic_DNA"/>
</dbReference>
<accession>A0A0N5CUC3</accession>
<evidence type="ECO:0000256" key="1">
    <source>
        <dbReference type="ARBA" id="ARBA00022737"/>
    </source>
</evidence>
<dbReference type="InterPro" id="IPR000859">
    <property type="entry name" value="CUB_dom"/>
</dbReference>
<keyword evidence="2" id="KW-1015">Disulfide bond</keyword>
<evidence type="ECO:0000313" key="6">
    <source>
        <dbReference type="Proteomes" id="UP000276776"/>
    </source>
</evidence>
<proteinExistence type="predicted"/>
<reference evidence="5 6" key="2">
    <citation type="submission" date="2018-11" db="EMBL/GenBank/DDBJ databases">
        <authorList>
            <consortium name="Pathogen Informatics"/>
        </authorList>
    </citation>
    <scope>NUCLEOTIDE SEQUENCE [LARGE SCALE GENOMIC DNA]</scope>
</reference>
<keyword evidence="6" id="KW-1185">Reference proteome</keyword>
<name>A0A0N5CUC3_THECL</name>
<dbReference type="STRING" id="103827.A0A0N5CUC3"/>
<dbReference type="WBParaSite" id="TCLT_0000385401-mRNA-1">
    <property type="protein sequence ID" value="TCLT_0000385401-mRNA-1"/>
    <property type="gene ID" value="TCLT_0000385401"/>
</dbReference>
<dbReference type="Proteomes" id="UP000276776">
    <property type="component" value="Unassembled WGS sequence"/>
</dbReference>
<dbReference type="Gene3D" id="2.60.120.290">
    <property type="entry name" value="Spermadhesin, CUB domain"/>
    <property type="match status" value="3"/>
</dbReference>
<dbReference type="OrthoDB" id="5795793at2759"/>
<evidence type="ECO:0000313" key="5">
    <source>
        <dbReference type="EMBL" id="VDN00864.1"/>
    </source>
</evidence>
<evidence type="ECO:0000256" key="2">
    <source>
        <dbReference type="ARBA" id="ARBA00023157"/>
    </source>
</evidence>
<dbReference type="InterPro" id="IPR035914">
    <property type="entry name" value="Sperma_CUB_dom_sf"/>
</dbReference>
<keyword evidence="1" id="KW-0677">Repeat</keyword>
<organism evidence="7">
    <name type="scientific">Thelazia callipaeda</name>
    <name type="common">Oriental eyeworm</name>
    <name type="synonym">Parasitic nematode</name>
    <dbReference type="NCBI Taxonomy" id="103827"/>
    <lineage>
        <taxon>Eukaryota</taxon>
        <taxon>Metazoa</taxon>
        <taxon>Ecdysozoa</taxon>
        <taxon>Nematoda</taxon>
        <taxon>Chromadorea</taxon>
        <taxon>Rhabditida</taxon>
        <taxon>Spirurina</taxon>
        <taxon>Spiruromorpha</taxon>
        <taxon>Thelazioidea</taxon>
        <taxon>Thelaziidae</taxon>
        <taxon>Thelazia</taxon>
    </lineage>
</organism>
<evidence type="ECO:0000259" key="4">
    <source>
        <dbReference type="PROSITE" id="PS01180"/>
    </source>
</evidence>
<evidence type="ECO:0000313" key="7">
    <source>
        <dbReference type="WBParaSite" id="TCLT_0000385401-mRNA-1"/>
    </source>
</evidence>
<protein>
    <submittedName>
        <fullName evidence="7">CUB domain-containing protein</fullName>
    </submittedName>
</protein>
<sequence length="668" mass="76393">MILPFCEEIKLSGAEANRTNSCECQSVNFGIDISKGELKSPGYPIKYCSNLNCKYEIDAILNESVHLVIDSFETEQQHDYLEIHQTFIFANIQHSTPIITLSGRDIDWPTFASSIGCGFILKFITDSTETFGGFHAQFTRISTVSPKNSCPVFFYEVTGEERSLPSPPIDFMYSAGCTYLLNTTDGYGVKLKLKSLATVTKFTVYEMENYNLRRNNMASPLFQSTRLTDIAVKEIVSRTNSILIQVVVRQQNTMLLAEKSKFLFEAEYSRIDSPCKCFPRSHTIQSDRVTWLTSPGFPLEYCDKLDCETELKLDLYTIDATYHNTIIIEIHTFSLEHGSDFLHFFDKWKHSSKHLISYTGELISSRNRFFTFNGESAELRLITDSTVVRKGFNLSISAIKKEEDCRCKGIVQPFEFSSPTATFTFISPANCGFLDCFFQFNRPTNVLDSDRIRLILNLTYVFKNGAEEFLEVLTNINNYNIIPSYVHERDITVFDGTFLLNDTKVIINDSPLMIWYHLASDSNKQISQLNFNYEWRKICECGNPQLYAEKGTWKKLTSPDYPSHYCNLMECQYLITAPEGCNVLLNITELALEPNEDILTIFDGSNITDRQISLATGVEIFTELLESSAETMTIYFQTDISITSKGFVIYYTAGNLIYFQNFSFRILR</sequence>